<dbReference type="Proteomes" id="UP000694388">
    <property type="component" value="Unplaced"/>
</dbReference>
<dbReference type="PROSITE" id="PS50878">
    <property type="entry name" value="RT_POL"/>
    <property type="match status" value="1"/>
</dbReference>
<feature type="domain" description="Reverse transcriptase" evidence="3">
    <location>
        <begin position="38"/>
        <end position="222"/>
    </location>
</feature>
<comment type="similarity">
    <text evidence="1">Belongs to the beta type-B retroviral polymerase family. HERV class-II K(HML-2) pol subfamily.</text>
</comment>
<evidence type="ECO:0000259" key="3">
    <source>
        <dbReference type="PROSITE" id="PS50878"/>
    </source>
</evidence>
<keyword evidence="5" id="KW-1185">Reference proteome</keyword>
<reference evidence="4" key="1">
    <citation type="submission" date="2025-08" db="UniProtKB">
        <authorList>
            <consortium name="Ensembl"/>
        </authorList>
    </citation>
    <scope>IDENTIFICATION</scope>
</reference>
<dbReference type="OMA" id="MSECKHE"/>
<reference evidence="4" key="2">
    <citation type="submission" date="2025-09" db="UniProtKB">
        <authorList>
            <consortium name="Ensembl"/>
        </authorList>
    </citation>
    <scope>IDENTIFICATION</scope>
</reference>
<dbReference type="GO" id="GO:0004523">
    <property type="term" value="F:RNA-DNA hybrid ribonuclease activity"/>
    <property type="evidence" value="ECO:0007669"/>
    <property type="project" value="UniProtKB-EC"/>
</dbReference>
<dbReference type="InterPro" id="IPR043128">
    <property type="entry name" value="Rev_trsase/Diguanyl_cyclase"/>
</dbReference>
<dbReference type="InterPro" id="IPR000477">
    <property type="entry name" value="RT_dom"/>
</dbReference>
<dbReference type="AlphaFoldDB" id="A0A8C4N116"/>
<organism evidence="4 5">
    <name type="scientific">Eptatretus burgeri</name>
    <name type="common">Inshore hagfish</name>
    <dbReference type="NCBI Taxonomy" id="7764"/>
    <lineage>
        <taxon>Eukaryota</taxon>
        <taxon>Metazoa</taxon>
        <taxon>Chordata</taxon>
        <taxon>Craniata</taxon>
        <taxon>Vertebrata</taxon>
        <taxon>Cyclostomata</taxon>
        <taxon>Myxini</taxon>
        <taxon>Myxiniformes</taxon>
        <taxon>Myxinidae</taxon>
        <taxon>Eptatretinae</taxon>
        <taxon>Eptatretus</taxon>
    </lineage>
</organism>
<dbReference type="Gene3D" id="3.30.70.270">
    <property type="match status" value="1"/>
</dbReference>
<dbReference type="SUPFAM" id="SSF56672">
    <property type="entry name" value="DNA/RNA polymerases"/>
    <property type="match status" value="1"/>
</dbReference>
<name>A0A8C4N116_EPTBU</name>
<evidence type="ECO:0000313" key="4">
    <source>
        <dbReference type="Ensembl" id="ENSEBUP00000000039.1"/>
    </source>
</evidence>
<dbReference type="Ensembl" id="ENSEBUT00000000328.1">
    <property type="protein sequence ID" value="ENSEBUP00000000039.1"/>
    <property type="gene ID" value="ENSEBUG00000000330.1"/>
</dbReference>
<dbReference type="InterPro" id="IPR051320">
    <property type="entry name" value="Viral_Replic_Matur_Polypro"/>
</dbReference>
<dbReference type="PANTHER" id="PTHR33064:SF29">
    <property type="entry name" value="PEPTIDASE A2 DOMAIN-CONTAINING PROTEIN-RELATED"/>
    <property type="match status" value="1"/>
</dbReference>
<dbReference type="InterPro" id="IPR043502">
    <property type="entry name" value="DNA/RNA_pol_sf"/>
</dbReference>
<sequence>MHPVNINIDPEKKLPRKSLYPLRPEAEVGIAPVVEVLLKQGIIIPIVSQCNTPILPVGKPGKSTWRFIQDLRAVNDTVIPAYPVIANPTTILASIPSTTTYFSVVDLCSAFFSIPIAQEAQFLFAFTYKGRQYTWTVLPQEYRESPTLFSRALKSDLNDIVFPCGTTLIQYVDDLLICSASKDACERDMLTLLGASARKGHKASKAKLQFCQEEVKYLGHILKGDTRLISPERMAAILKLP</sequence>
<evidence type="ECO:0000256" key="1">
    <source>
        <dbReference type="ARBA" id="ARBA00010879"/>
    </source>
</evidence>
<proteinExistence type="inferred from homology"/>
<dbReference type="EC" id="3.1.26.4" evidence="2"/>
<evidence type="ECO:0000256" key="2">
    <source>
        <dbReference type="ARBA" id="ARBA00012180"/>
    </source>
</evidence>
<dbReference type="Pfam" id="PF00078">
    <property type="entry name" value="RVT_1"/>
    <property type="match status" value="1"/>
</dbReference>
<dbReference type="PANTHER" id="PTHR33064">
    <property type="entry name" value="POL PROTEIN"/>
    <property type="match status" value="1"/>
</dbReference>
<dbReference type="GeneTree" id="ENSGT00940000163417"/>
<dbReference type="Gene3D" id="3.10.10.10">
    <property type="entry name" value="HIV Type 1 Reverse Transcriptase, subunit A, domain 1"/>
    <property type="match status" value="1"/>
</dbReference>
<protein>
    <recommendedName>
        <fullName evidence="2">ribonuclease H</fullName>
        <ecNumber evidence="2">3.1.26.4</ecNumber>
    </recommendedName>
</protein>
<evidence type="ECO:0000313" key="5">
    <source>
        <dbReference type="Proteomes" id="UP000694388"/>
    </source>
</evidence>
<accession>A0A8C4N116</accession>